<feature type="region of interest" description="Disordered" evidence="2">
    <location>
        <begin position="1"/>
        <end position="60"/>
    </location>
</feature>
<dbReference type="AlphaFoldDB" id="A0A6F9DF69"/>
<feature type="region of interest" description="Disordered" evidence="2">
    <location>
        <begin position="276"/>
        <end position="300"/>
    </location>
</feature>
<feature type="compositionally biased region" description="Basic residues" evidence="2">
    <location>
        <begin position="230"/>
        <end position="246"/>
    </location>
</feature>
<reference evidence="3" key="1">
    <citation type="submission" date="2020-04" db="EMBL/GenBank/DDBJ databases">
        <authorList>
            <person name="Neveu A P."/>
        </authorList>
    </citation>
    <scope>NUCLEOTIDE SEQUENCE</scope>
    <source>
        <tissue evidence="3">Whole embryo</tissue>
    </source>
</reference>
<gene>
    <name evidence="3" type="primary">Haus8</name>
</gene>
<feature type="compositionally biased region" description="Polar residues" evidence="2">
    <location>
        <begin position="26"/>
        <end position="52"/>
    </location>
</feature>
<evidence type="ECO:0000256" key="2">
    <source>
        <dbReference type="SAM" id="MobiDB-lite"/>
    </source>
</evidence>
<organism evidence="3">
    <name type="scientific">Phallusia mammillata</name>
    <dbReference type="NCBI Taxonomy" id="59560"/>
    <lineage>
        <taxon>Eukaryota</taxon>
        <taxon>Metazoa</taxon>
        <taxon>Chordata</taxon>
        <taxon>Tunicata</taxon>
        <taxon>Ascidiacea</taxon>
        <taxon>Phlebobranchia</taxon>
        <taxon>Ascidiidae</taxon>
        <taxon>Phallusia</taxon>
    </lineage>
</organism>
<accession>A0A6F9DF69</accession>
<feature type="region of interest" description="Disordered" evidence="2">
    <location>
        <begin position="213"/>
        <end position="255"/>
    </location>
</feature>
<feature type="coiled-coil region" evidence="1">
    <location>
        <begin position="339"/>
        <end position="366"/>
    </location>
</feature>
<dbReference type="EMBL" id="LR785693">
    <property type="protein sequence ID" value="CAB3251864.1"/>
    <property type="molecule type" value="mRNA"/>
</dbReference>
<feature type="compositionally biased region" description="Basic and acidic residues" evidence="2">
    <location>
        <begin position="279"/>
        <end position="300"/>
    </location>
</feature>
<feature type="compositionally biased region" description="Low complexity" evidence="2">
    <location>
        <begin position="218"/>
        <end position="229"/>
    </location>
</feature>
<evidence type="ECO:0000313" key="3">
    <source>
        <dbReference type="EMBL" id="CAB3251864.1"/>
    </source>
</evidence>
<name>A0A6F9DF69_9ASCI</name>
<sequence length="501" mass="55006">MNKKAGYRPVAEKLSKPPNKHLMQGSLASPSSSQTTTIKKSPSRMSNQANPSKTDHIQGVSKPNVKHKIICHSPQVVLSNIANSPSIKVERIPIDVPPTIFVTSGDKSGNSCHGDSGIYNSGNIAGSPFDLSSTAKAVHVNSDSFDKEPFPDTIGHEKKTHKPLIKQHPIKGLSKEVSAPTNKNPVEKRKKPMVKIVPSRYKAAAKSFNLAHNNSNASTTLRSSTSITSHKPRATKPLHHATPKSKTRQEKIMAKASTPSAGFKTFFDSDMSQIAPYKPNEEKAPSPERGSSKSKNDDDDRVTQLDLDLAHCEYLRICHLESTLKQTRSKKTRKALADISLLCTANAQLHKEVADLEEEVLTLEHQEELNRLLDAQISVLGPAINKLSVTADKYKELAINIDATRHGLPLNGVVVPDEKKLDKVLNRHKEILGELSTLIYTHVDVCADAAEKFRKLDETVSEENSQLNDVEELAKSVTSLAVKNTTLELQLESEENPVKLD</sequence>
<evidence type="ECO:0000256" key="1">
    <source>
        <dbReference type="SAM" id="Coils"/>
    </source>
</evidence>
<keyword evidence="1" id="KW-0175">Coiled coil</keyword>
<proteinExistence type="evidence at transcript level"/>
<protein>
    <submittedName>
        <fullName evidence="3">HAUS augmin-like complex subunit 8</fullName>
    </submittedName>
</protein>